<name>A0A937ARR0_9HYPH</name>
<comment type="caution">
    <text evidence="13">The sequence shown here is derived from an EMBL/GenBank/DDBJ whole genome shotgun (WGS) entry which is preliminary data.</text>
</comment>
<sequence length="494" mass="53299">MFKFQVLSVRTVVCTMALVCTCLVGGGISSASVDLSPVVERVFPSVVSLRVEFDLRAKMALEAGNGSGFPNDIEEDLLQKFFRDRFRKKGLDDESGRVVSNTGSGFFFNKDGYIVTNNHVVENGVRFTVILDDNTELPAKLVGGDAITDLAVLKVERKSSKKFVPVEFADSDNVRVGETVFTIGSPMGLRGSVNAGIVSARNRSIGPNIQAKYIQIDAMINKGNSGGPCFNVLGGVLGVNANILTLNFSGSNMGIGFVIPSSVVTKIVPILIEKGVVDRGWVGIVMQNLTEDLAIPLGLKNINGVLVSSVIKKSPAEKAGIKIGDVICELDGKEIKNPNDVAWRIGSNGPGTKIKLSLCKGGGKHPVYLVLGSSSVEKTRLEKMTSTKELLGINLQEINSEDQKTVRILFLDPSSEAAKKGLRAGMYIVSVNNQKVFSINDIERLIEQAKEKKIPSVLLQVSKAAVPNNKSGEQFNNENGNFDCFNWFLSLNIK</sequence>
<dbReference type="InterPro" id="IPR001478">
    <property type="entry name" value="PDZ"/>
</dbReference>
<evidence type="ECO:0000256" key="10">
    <source>
        <dbReference type="ARBA" id="ARBA00023016"/>
    </source>
</evidence>
<dbReference type="Gene3D" id="2.30.42.10">
    <property type="match status" value="2"/>
</dbReference>
<dbReference type="GO" id="GO:0004252">
    <property type="term" value="F:serine-type endopeptidase activity"/>
    <property type="evidence" value="ECO:0007669"/>
    <property type="project" value="InterPro"/>
</dbReference>
<comment type="catalytic activity">
    <reaction evidence="1">
        <text>Acts on substrates that are at least partially unfolded. The cleavage site P1 residue is normally between a pair of hydrophobic residues, such as Val-|-Val.</text>
        <dbReference type="EC" id="3.4.21.107"/>
    </reaction>
</comment>
<protein>
    <recommendedName>
        <fullName evidence="5">Probable periplasmic serine endoprotease DegP-like</fullName>
        <ecNumber evidence="4">3.4.21.107</ecNumber>
    </recommendedName>
    <alternativeName>
        <fullName evidence="11">Protease Do</fullName>
    </alternativeName>
</protein>
<dbReference type="PANTHER" id="PTHR22939">
    <property type="entry name" value="SERINE PROTEASE FAMILY S1C HTRA-RELATED"/>
    <property type="match status" value="1"/>
</dbReference>
<dbReference type="InterPro" id="IPR001940">
    <property type="entry name" value="Peptidase_S1C"/>
</dbReference>
<keyword evidence="7" id="KW-0574">Periplasm</keyword>
<dbReference type="PROSITE" id="PS50106">
    <property type="entry name" value="PDZ"/>
    <property type="match status" value="2"/>
</dbReference>
<keyword evidence="6" id="KW-0645">Protease</keyword>
<organism evidence="13 14">
    <name type="scientific">Candidatus Liberibacter ctenarytainae</name>
    <dbReference type="NCBI Taxonomy" id="2020335"/>
    <lineage>
        <taxon>Bacteria</taxon>
        <taxon>Pseudomonadati</taxon>
        <taxon>Pseudomonadota</taxon>
        <taxon>Alphaproteobacteria</taxon>
        <taxon>Hyphomicrobiales</taxon>
        <taxon>Rhizobiaceae</taxon>
        <taxon>Liberibacter</taxon>
    </lineage>
</organism>
<proteinExistence type="inferred from homology"/>
<dbReference type="Proteomes" id="UP000736856">
    <property type="component" value="Unassembled WGS sequence"/>
</dbReference>
<evidence type="ECO:0000256" key="6">
    <source>
        <dbReference type="ARBA" id="ARBA00022670"/>
    </source>
</evidence>
<dbReference type="Gene3D" id="2.40.10.120">
    <property type="match status" value="1"/>
</dbReference>
<dbReference type="SUPFAM" id="SSF50156">
    <property type="entry name" value="PDZ domain-like"/>
    <property type="match status" value="2"/>
</dbReference>
<dbReference type="InterPro" id="IPR036034">
    <property type="entry name" value="PDZ_sf"/>
</dbReference>
<keyword evidence="8" id="KW-0378">Hydrolase</keyword>
<gene>
    <name evidence="13" type="ORF">EU981_01880</name>
</gene>
<comment type="similarity">
    <text evidence="3">Belongs to the peptidase S1C family.</text>
</comment>
<reference evidence="13" key="1">
    <citation type="submission" date="2019-02" db="EMBL/GenBank/DDBJ databases">
        <title>A novel Candidatus Liberibacter species associated with the New Zealand native fuchsia psyllid, Ctenarytaina fuchsiae.</title>
        <authorList>
            <person name="Thompson S.M."/>
            <person name="Jorgensen N."/>
            <person name="David C."/>
            <person name="Bulman S.R."/>
            <person name="Smith G.R."/>
        </authorList>
    </citation>
    <scope>NUCLEOTIDE SEQUENCE</scope>
    <source>
        <strain evidence="13">Oxford</strain>
    </source>
</reference>
<dbReference type="AlphaFoldDB" id="A0A937ARR0"/>
<dbReference type="SUPFAM" id="SSF50494">
    <property type="entry name" value="Trypsin-like serine proteases"/>
    <property type="match status" value="1"/>
</dbReference>
<dbReference type="Pfam" id="PF13180">
    <property type="entry name" value="PDZ_2"/>
    <property type="match status" value="1"/>
</dbReference>
<dbReference type="GO" id="GO:0042597">
    <property type="term" value="C:periplasmic space"/>
    <property type="evidence" value="ECO:0007669"/>
    <property type="project" value="UniProtKB-SubCell"/>
</dbReference>
<evidence type="ECO:0000313" key="13">
    <source>
        <dbReference type="EMBL" id="MBL0848840.1"/>
    </source>
</evidence>
<accession>A0A937ARR0</accession>
<keyword evidence="10" id="KW-0346">Stress response</keyword>
<evidence type="ECO:0000256" key="8">
    <source>
        <dbReference type="ARBA" id="ARBA00022801"/>
    </source>
</evidence>
<feature type="domain" description="PDZ" evidence="12">
    <location>
        <begin position="269"/>
        <end position="337"/>
    </location>
</feature>
<evidence type="ECO:0000256" key="2">
    <source>
        <dbReference type="ARBA" id="ARBA00004418"/>
    </source>
</evidence>
<dbReference type="PANTHER" id="PTHR22939:SF130">
    <property type="entry name" value="PERIPLASMIC SERINE ENDOPROTEASE DEGP-LIKE-RELATED"/>
    <property type="match status" value="1"/>
</dbReference>
<evidence type="ECO:0000256" key="4">
    <source>
        <dbReference type="ARBA" id="ARBA00013035"/>
    </source>
</evidence>
<evidence type="ECO:0000256" key="9">
    <source>
        <dbReference type="ARBA" id="ARBA00022825"/>
    </source>
</evidence>
<comment type="subcellular location">
    <subcellularLocation>
        <location evidence="2">Periplasm</location>
    </subcellularLocation>
</comment>
<evidence type="ECO:0000313" key="14">
    <source>
        <dbReference type="Proteomes" id="UP000736856"/>
    </source>
</evidence>
<evidence type="ECO:0000259" key="12">
    <source>
        <dbReference type="PROSITE" id="PS50106"/>
    </source>
</evidence>
<dbReference type="EC" id="3.4.21.107" evidence="4"/>
<dbReference type="InterPro" id="IPR009003">
    <property type="entry name" value="Peptidase_S1_PA"/>
</dbReference>
<evidence type="ECO:0000256" key="11">
    <source>
        <dbReference type="ARBA" id="ARBA00032850"/>
    </source>
</evidence>
<evidence type="ECO:0000256" key="5">
    <source>
        <dbReference type="ARBA" id="ARBA00013958"/>
    </source>
</evidence>
<evidence type="ECO:0000256" key="3">
    <source>
        <dbReference type="ARBA" id="ARBA00010541"/>
    </source>
</evidence>
<dbReference type="PRINTS" id="PR00834">
    <property type="entry name" value="PROTEASES2C"/>
</dbReference>
<dbReference type="Pfam" id="PF00595">
    <property type="entry name" value="PDZ"/>
    <property type="match status" value="1"/>
</dbReference>
<keyword evidence="9" id="KW-0720">Serine protease</keyword>
<evidence type="ECO:0000256" key="1">
    <source>
        <dbReference type="ARBA" id="ARBA00001772"/>
    </source>
</evidence>
<dbReference type="GO" id="GO:0006508">
    <property type="term" value="P:proteolysis"/>
    <property type="evidence" value="ECO:0007669"/>
    <property type="project" value="UniProtKB-KW"/>
</dbReference>
<feature type="domain" description="PDZ" evidence="12">
    <location>
        <begin position="378"/>
        <end position="449"/>
    </location>
</feature>
<evidence type="ECO:0000256" key="7">
    <source>
        <dbReference type="ARBA" id="ARBA00022764"/>
    </source>
</evidence>
<dbReference type="Pfam" id="PF13365">
    <property type="entry name" value="Trypsin_2"/>
    <property type="match status" value="1"/>
</dbReference>
<dbReference type="EMBL" id="SEOL01000002">
    <property type="protein sequence ID" value="MBL0848840.1"/>
    <property type="molecule type" value="Genomic_DNA"/>
</dbReference>
<dbReference type="SMART" id="SM00228">
    <property type="entry name" value="PDZ"/>
    <property type="match status" value="2"/>
</dbReference>